<dbReference type="Pfam" id="PF06839">
    <property type="entry name" value="Zn_ribbon_GRF"/>
    <property type="match status" value="1"/>
</dbReference>
<dbReference type="PANTHER" id="PTHR33680:SF1">
    <property type="entry name" value="OS05G0489500 PROTEIN"/>
    <property type="match status" value="1"/>
</dbReference>
<feature type="region of interest" description="Disordered" evidence="6">
    <location>
        <begin position="72"/>
        <end position="367"/>
    </location>
</feature>
<name>A0ABP1DHY1_9APHY</name>
<dbReference type="PANTHER" id="PTHR33680">
    <property type="entry name" value="OS07G0190500 PROTEIN"/>
    <property type="match status" value="1"/>
</dbReference>
<keyword evidence="3" id="KW-0862">Zinc</keyword>
<evidence type="ECO:0000256" key="4">
    <source>
        <dbReference type="PROSITE-ProRule" id="PRU01343"/>
    </source>
</evidence>
<feature type="compositionally biased region" description="Polar residues" evidence="6">
    <location>
        <begin position="271"/>
        <end position="283"/>
    </location>
</feature>
<evidence type="ECO:0000259" key="7">
    <source>
        <dbReference type="PROSITE" id="PS51999"/>
    </source>
</evidence>
<reference evidence="9" key="1">
    <citation type="submission" date="2024-04" db="EMBL/GenBank/DDBJ databases">
        <authorList>
            <person name="Shaw F."/>
            <person name="Minotto A."/>
        </authorList>
    </citation>
    <scope>NUCLEOTIDE SEQUENCE [LARGE SCALE GENOMIC DNA]</scope>
</reference>
<sequence length="431" mass="47473">MAVSSNPNNGQTITHIVSFRDAEGVVRCPTHQEPALSLVSKTATNPNRGFYKCGHSPEIDRCRFFKWADDPSVAEPPKANTSDASEEDLPVQSVENARLSTKRPYPGNEEGPSTPMPKRIHTTPGSQSDLTPAQREKRLAAIQAATGPQSGESSSQESTETPTRPPKRNVAGTFAQPQFRPHGIQQAMGERQDQTHAMDADEEELAFWGSSSLHQSQDDGRSEVSVARYLSSGSSTSNRLPDGESEIAPAHESEELMPDLCASEPEPRIGSISTPRGRSTHAHSGNEQRERTMLLTPPPSSHPEHNERYGQAARVSDARYTPTKSKGKEREIPTSGSQWPPIQSDPDNLFDDSSETSSYSDSDAPAFTVAKGDPIALLRALSKIPDHLTSLKQKNRKAVKCIKKKNQRIAELETRMRTLEDELERERQQRI</sequence>
<evidence type="ECO:0000256" key="6">
    <source>
        <dbReference type="SAM" id="MobiDB-lite"/>
    </source>
</evidence>
<proteinExistence type="predicted"/>
<feature type="compositionally biased region" description="Basic and acidic residues" evidence="6">
    <location>
        <begin position="190"/>
        <end position="199"/>
    </location>
</feature>
<dbReference type="Proteomes" id="UP001497453">
    <property type="component" value="Chromosome 4"/>
</dbReference>
<keyword evidence="1" id="KW-0479">Metal-binding</keyword>
<organism evidence="8 9">
    <name type="scientific">Somion occarium</name>
    <dbReference type="NCBI Taxonomy" id="3059160"/>
    <lineage>
        <taxon>Eukaryota</taxon>
        <taxon>Fungi</taxon>
        <taxon>Dikarya</taxon>
        <taxon>Basidiomycota</taxon>
        <taxon>Agaricomycotina</taxon>
        <taxon>Agaricomycetes</taxon>
        <taxon>Polyporales</taxon>
        <taxon>Cerrenaceae</taxon>
        <taxon>Somion</taxon>
    </lineage>
</organism>
<dbReference type="InterPro" id="IPR010666">
    <property type="entry name" value="Znf_GRF"/>
</dbReference>
<feature type="domain" description="GRF-type" evidence="7">
    <location>
        <begin position="28"/>
        <end position="71"/>
    </location>
</feature>
<feature type="compositionally biased region" description="Low complexity" evidence="6">
    <location>
        <begin position="146"/>
        <end position="162"/>
    </location>
</feature>
<evidence type="ECO:0000256" key="3">
    <source>
        <dbReference type="ARBA" id="ARBA00022833"/>
    </source>
</evidence>
<keyword evidence="2 4" id="KW-0863">Zinc-finger</keyword>
<dbReference type="EMBL" id="OZ037947">
    <property type="protein sequence ID" value="CAL1706834.1"/>
    <property type="molecule type" value="Genomic_DNA"/>
</dbReference>
<evidence type="ECO:0000256" key="2">
    <source>
        <dbReference type="ARBA" id="ARBA00022771"/>
    </source>
</evidence>
<keyword evidence="9" id="KW-1185">Reference proteome</keyword>
<accession>A0ABP1DHY1</accession>
<evidence type="ECO:0000313" key="9">
    <source>
        <dbReference type="Proteomes" id="UP001497453"/>
    </source>
</evidence>
<keyword evidence="5" id="KW-0175">Coiled coil</keyword>
<feature type="coiled-coil region" evidence="5">
    <location>
        <begin position="402"/>
        <end position="429"/>
    </location>
</feature>
<dbReference type="PROSITE" id="PS51999">
    <property type="entry name" value="ZF_GRF"/>
    <property type="match status" value="1"/>
</dbReference>
<protein>
    <recommendedName>
        <fullName evidence="7">GRF-type domain-containing protein</fullName>
    </recommendedName>
</protein>
<evidence type="ECO:0000256" key="5">
    <source>
        <dbReference type="SAM" id="Coils"/>
    </source>
</evidence>
<evidence type="ECO:0000256" key="1">
    <source>
        <dbReference type="ARBA" id="ARBA00022723"/>
    </source>
</evidence>
<evidence type="ECO:0000313" key="8">
    <source>
        <dbReference type="EMBL" id="CAL1706834.1"/>
    </source>
</evidence>
<gene>
    <name evidence="8" type="ORF">GFSPODELE1_LOCUS6065</name>
</gene>